<comment type="subcellular location">
    <subcellularLocation>
        <location evidence="1">Periplasm</location>
    </subcellularLocation>
</comment>
<dbReference type="CDD" id="cd13703">
    <property type="entry name" value="PBP2_HisJ_LAO"/>
    <property type="match status" value="1"/>
</dbReference>
<dbReference type="SMART" id="SM00079">
    <property type="entry name" value="PBPe"/>
    <property type="match status" value="1"/>
</dbReference>
<dbReference type="GO" id="GO:0016020">
    <property type="term" value="C:membrane"/>
    <property type="evidence" value="ECO:0007669"/>
    <property type="project" value="InterPro"/>
</dbReference>
<comment type="similarity">
    <text evidence="2">Belongs to the bacterial solute-binding protein 3 family.</text>
</comment>
<dbReference type="OrthoDB" id="368476at2"/>
<evidence type="ECO:0000256" key="5">
    <source>
        <dbReference type="ARBA" id="ARBA00022764"/>
    </source>
</evidence>
<dbReference type="InterPro" id="IPR001638">
    <property type="entry name" value="Solute-binding_3/MltF_N"/>
</dbReference>
<dbReference type="GO" id="GO:0030288">
    <property type="term" value="C:outer membrane-bounded periplasmic space"/>
    <property type="evidence" value="ECO:0007669"/>
    <property type="project" value="InterPro"/>
</dbReference>
<evidence type="ECO:0000256" key="4">
    <source>
        <dbReference type="ARBA" id="ARBA00022729"/>
    </source>
</evidence>
<dbReference type="EMBL" id="ATJV01000048">
    <property type="protein sequence ID" value="EPZ15958.1"/>
    <property type="molecule type" value="Genomic_DNA"/>
</dbReference>
<dbReference type="PATRIC" id="fig|1348657.5.peg.1367"/>
<dbReference type="SMART" id="SM00062">
    <property type="entry name" value="PBPb"/>
    <property type="match status" value="1"/>
</dbReference>
<dbReference type="eggNOG" id="COG0834">
    <property type="taxonomic scope" value="Bacteria"/>
</dbReference>
<name>T0AZF0_9RHOO</name>
<dbReference type="GO" id="GO:0015276">
    <property type="term" value="F:ligand-gated monoatomic ion channel activity"/>
    <property type="evidence" value="ECO:0007669"/>
    <property type="project" value="InterPro"/>
</dbReference>
<proteinExistence type="inferred from homology"/>
<evidence type="ECO:0000313" key="10">
    <source>
        <dbReference type="Proteomes" id="UP000015455"/>
    </source>
</evidence>
<dbReference type="PANTHER" id="PTHR35936:SF17">
    <property type="entry name" value="ARGININE-BINDING EXTRACELLULAR PROTEIN ARTP"/>
    <property type="match status" value="1"/>
</dbReference>
<dbReference type="InterPro" id="IPR005768">
    <property type="entry name" value="Lys_Arg_Orn-bd"/>
</dbReference>
<dbReference type="InterPro" id="IPR001320">
    <property type="entry name" value="Iontro_rcpt_C"/>
</dbReference>
<sequence>MLRRSLLLAALTLVAQGALAKDWDSIRFATEGAYPPFNMVDTQGEVQGFEVDISNALCEQMKARCTWVKQEWDGMIPALLSRKFDAIAASMSITEERKKRVAFSNKFYATPLALVARKGAPLLPQAEALKGKRIGVQRGTVADNFASRFWADQGVEVVRYARQEEAYLDLEAGRIDASWLDALMADGGFLATPAGADFAVMGGLVHGRNADEKAVIGEGVGIAIRKQDKELKLKLDQALTAIRANGKYDEIRKKYFSYDIYGD</sequence>
<feature type="chain" id="PRO_5004561161" description="ABC transporter substrate-binding protein" evidence="6">
    <location>
        <begin position="21"/>
        <end position="263"/>
    </location>
</feature>
<comment type="caution">
    <text evidence="9">The sequence shown here is derived from an EMBL/GenBank/DDBJ whole genome shotgun (WGS) entry which is preliminary data.</text>
</comment>
<keyword evidence="5" id="KW-0574">Periplasm</keyword>
<dbReference type="SUPFAM" id="SSF53850">
    <property type="entry name" value="Periplasmic binding protein-like II"/>
    <property type="match status" value="1"/>
</dbReference>
<evidence type="ECO:0000256" key="3">
    <source>
        <dbReference type="ARBA" id="ARBA00022448"/>
    </source>
</evidence>
<evidence type="ECO:0000259" key="8">
    <source>
        <dbReference type="SMART" id="SM00079"/>
    </source>
</evidence>
<evidence type="ECO:0000256" key="6">
    <source>
        <dbReference type="SAM" id="SignalP"/>
    </source>
</evidence>
<dbReference type="Proteomes" id="UP000015455">
    <property type="component" value="Unassembled WGS sequence"/>
</dbReference>
<keyword evidence="10" id="KW-1185">Reference proteome</keyword>
<evidence type="ECO:0000313" key="9">
    <source>
        <dbReference type="EMBL" id="EPZ15958.1"/>
    </source>
</evidence>
<dbReference type="STRING" id="1348657.M622_01950"/>
<reference evidence="9 10" key="1">
    <citation type="submission" date="2013-06" db="EMBL/GenBank/DDBJ databases">
        <title>Draft genome sequence of Thauera terpenica.</title>
        <authorList>
            <person name="Liu B."/>
            <person name="Frostegard A.H."/>
            <person name="Shapleigh J.P."/>
        </authorList>
    </citation>
    <scope>NUCLEOTIDE SEQUENCE [LARGE SCALE GENOMIC DNA]</scope>
    <source>
        <strain evidence="9 10">58Eu</strain>
    </source>
</reference>
<dbReference type="Gene3D" id="3.40.190.10">
    <property type="entry name" value="Periplasmic binding protein-like II"/>
    <property type="match status" value="2"/>
</dbReference>
<feature type="domain" description="Solute-binding protein family 3/N-terminal" evidence="7">
    <location>
        <begin position="25"/>
        <end position="259"/>
    </location>
</feature>
<gene>
    <name evidence="9" type="ORF">M622_01950</name>
</gene>
<dbReference type="NCBIfam" id="TIGR01096">
    <property type="entry name" value="3A0103s03R"/>
    <property type="match status" value="1"/>
</dbReference>
<dbReference type="Pfam" id="PF00497">
    <property type="entry name" value="SBP_bac_3"/>
    <property type="match status" value="1"/>
</dbReference>
<feature type="signal peptide" evidence="6">
    <location>
        <begin position="1"/>
        <end position="20"/>
    </location>
</feature>
<dbReference type="AlphaFoldDB" id="T0AZF0"/>
<keyword evidence="3" id="KW-0813">Transport</keyword>
<evidence type="ECO:0000256" key="1">
    <source>
        <dbReference type="ARBA" id="ARBA00004418"/>
    </source>
</evidence>
<evidence type="ECO:0000259" key="7">
    <source>
        <dbReference type="SMART" id="SM00062"/>
    </source>
</evidence>
<feature type="domain" description="Ionotropic glutamate receptor C-terminal" evidence="8">
    <location>
        <begin position="25"/>
        <end position="258"/>
    </location>
</feature>
<organism evidence="9 10">
    <name type="scientific">Thauera terpenica 58Eu</name>
    <dbReference type="NCBI Taxonomy" id="1348657"/>
    <lineage>
        <taxon>Bacteria</taxon>
        <taxon>Pseudomonadati</taxon>
        <taxon>Pseudomonadota</taxon>
        <taxon>Betaproteobacteria</taxon>
        <taxon>Rhodocyclales</taxon>
        <taxon>Zoogloeaceae</taxon>
        <taxon>Thauera</taxon>
    </lineage>
</organism>
<evidence type="ECO:0000256" key="2">
    <source>
        <dbReference type="ARBA" id="ARBA00010333"/>
    </source>
</evidence>
<keyword evidence="4 6" id="KW-0732">Signal</keyword>
<accession>T0AZF0</accession>
<evidence type="ECO:0008006" key="11">
    <source>
        <dbReference type="Google" id="ProtNLM"/>
    </source>
</evidence>
<dbReference type="RefSeq" id="WP_021248798.1">
    <property type="nucleotide sequence ID" value="NZ_ATJV01000048.1"/>
</dbReference>
<dbReference type="PANTHER" id="PTHR35936">
    <property type="entry name" value="MEMBRANE-BOUND LYTIC MUREIN TRANSGLYCOSYLASE F"/>
    <property type="match status" value="1"/>
</dbReference>
<protein>
    <recommendedName>
        <fullName evidence="11">ABC transporter substrate-binding protein</fullName>
    </recommendedName>
</protein>